<keyword evidence="2" id="KW-1185">Reference proteome</keyword>
<organism evidence="1 2">
    <name type="scientific">Pseudoalteromonas aliena SW19</name>
    <dbReference type="NCBI Taxonomy" id="1314866"/>
    <lineage>
        <taxon>Bacteria</taxon>
        <taxon>Pseudomonadati</taxon>
        <taxon>Pseudomonadota</taxon>
        <taxon>Gammaproteobacteria</taxon>
        <taxon>Alteromonadales</taxon>
        <taxon>Pseudoalteromonadaceae</taxon>
        <taxon>Pseudoalteromonas</taxon>
    </lineage>
</organism>
<evidence type="ECO:0000313" key="2">
    <source>
        <dbReference type="Proteomes" id="UP000648482"/>
    </source>
</evidence>
<gene>
    <name evidence="1" type="ORF">PALI_a1213</name>
</gene>
<dbReference type="EMBL" id="AQGU01000025">
    <property type="protein sequence ID" value="MBE0359891.1"/>
    <property type="molecule type" value="Genomic_DNA"/>
</dbReference>
<comment type="caution">
    <text evidence="1">The sequence shown here is derived from an EMBL/GenBank/DDBJ whole genome shotgun (WGS) entry which is preliminary data.</text>
</comment>
<name>A0ABR9E1Z9_9GAMM</name>
<proteinExistence type="predicted"/>
<dbReference type="Proteomes" id="UP000648482">
    <property type="component" value="Unassembled WGS sequence"/>
</dbReference>
<evidence type="ECO:0000313" key="1">
    <source>
        <dbReference type="EMBL" id="MBE0359891.1"/>
    </source>
</evidence>
<accession>A0ABR9E1Z9</accession>
<protein>
    <submittedName>
        <fullName evidence="1">Uncharacterized protein</fullName>
    </submittedName>
</protein>
<sequence>MFCLIRSYLSTCRKQDVSASLALELLFKNQLPDIFIKGVAE</sequence>
<reference evidence="1 2" key="1">
    <citation type="submission" date="2015-06" db="EMBL/GenBank/DDBJ databases">
        <title>Genome sequence of Pseudoalteromonas aliena.</title>
        <authorList>
            <person name="Xie B.-B."/>
            <person name="Rong J.-C."/>
            <person name="Qin Q.-L."/>
            <person name="Zhang Y.-Z."/>
        </authorList>
    </citation>
    <scope>NUCLEOTIDE SEQUENCE [LARGE SCALE GENOMIC DNA]</scope>
    <source>
        <strain evidence="1 2">SW19</strain>
    </source>
</reference>